<keyword evidence="2" id="KW-1185">Reference proteome</keyword>
<gene>
    <name evidence="1" type="ORF">LTRI10_LOCUS29260</name>
</gene>
<accession>A0AAV2ERH1</accession>
<evidence type="ECO:0000313" key="2">
    <source>
        <dbReference type="Proteomes" id="UP001497516"/>
    </source>
</evidence>
<dbReference type="EMBL" id="OZ034818">
    <property type="protein sequence ID" value="CAL1388327.1"/>
    <property type="molecule type" value="Genomic_DNA"/>
</dbReference>
<proteinExistence type="predicted"/>
<name>A0AAV2ERH1_9ROSI</name>
<reference evidence="1 2" key="1">
    <citation type="submission" date="2024-04" db="EMBL/GenBank/DDBJ databases">
        <authorList>
            <person name="Fracassetti M."/>
        </authorList>
    </citation>
    <scope>NUCLEOTIDE SEQUENCE [LARGE SCALE GENOMIC DNA]</scope>
</reference>
<sequence>MTTLCNDLSAAMIGEFSGDENSDCRGWVERWLGRATEILIATKRRIDFGQRSGGKLMSAGYAVVRAGDESHLSVICRQGN</sequence>
<dbReference type="AlphaFoldDB" id="A0AAV2ERH1"/>
<organism evidence="1 2">
    <name type="scientific">Linum trigynum</name>
    <dbReference type="NCBI Taxonomy" id="586398"/>
    <lineage>
        <taxon>Eukaryota</taxon>
        <taxon>Viridiplantae</taxon>
        <taxon>Streptophyta</taxon>
        <taxon>Embryophyta</taxon>
        <taxon>Tracheophyta</taxon>
        <taxon>Spermatophyta</taxon>
        <taxon>Magnoliopsida</taxon>
        <taxon>eudicotyledons</taxon>
        <taxon>Gunneridae</taxon>
        <taxon>Pentapetalae</taxon>
        <taxon>rosids</taxon>
        <taxon>fabids</taxon>
        <taxon>Malpighiales</taxon>
        <taxon>Linaceae</taxon>
        <taxon>Linum</taxon>
    </lineage>
</organism>
<evidence type="ECO:0000313" key="1">
    <source>
        <dbReference type="EMBL" id="CAL1388327.1"/>
    </source>
</evidence>
<dbReference type="Proteomes" id="UP001497516">
    <property type="component" value="Chromosome 5"/>
</dbReference>
<protein>
    <submittedName>
        <fullName evidence="1">Uncharacterized protein</fullName>
    </submittedName>
</protein>